<dbReference type="InterPro" id="IPR020846">
    <property type="entry name" value="MFS_dom"/>
</dbReference>
<keyword evidence="9" id="KW-1185">Reference proteome</keyword>
<feature type="transmembrane region" description="Helical" evidence="6">
    <location>
        <begin position="363"/>
        <end position="389"/>
    </location>
</feature>
<proteinExistence type="predicted"/>
<dbReference type="Proteomes" id="UP000565579">
    <property type="component" value="Unassembled WGS sequence"/>
</dbReference>
<feature type="transmembrane region" description="Helical" evidence="6">
    <location>
        <begin position="88"/>
        <end position="107"/>
    </location>
</feature>
<dbReference type="InterPro" id="IPR044770">
    <property type="entry name" value="MFS_spinster-like"/>
</dbReference>
<dbReference type="AlphaFoldDB" id="A0A7X0NVY5"/>
<sequence>MTPESGTSAAAPVRGAPGAYRILAVLALANLMNYYDRTVPSSVIEPIKAEFALTDTQIGLLTSSFTVVYALAGIVVGRMADTHSRRRIMAAGMVAWSLFTAASGGAWSFASLLLFRLGVGIGEASYLPAASAMIFDAFPARRRARAIGIFQLGVPAGLLAAFLSVGAIAEATGSWRVPFLVAAVPGFVLAALILFLPEPPRGASEERAPAGAGARSRQPIRDILRIRTLRRLILASIALQIPAYAVAAFLVPLLQRYFGLTIGTASMSAGVILGLTGIAGLLLGGVVADLAGRRSLRARMMVGPASLALGAPFILAALLLGPTAAGAFVALFAVGWSFQFFFGAVALPAVADVVEPGLRATAVAVYFAVIYLLGGAVGPSVVGLLSDWFAATATATAAVSAEAAGLRQALLVIVPAFLILSSLAAWAASRTVLADHERMIARQSTA</sequence>
<feature type="transmembrane region" description="Helical" evidence="6">
    <location>
        <begin position="175"/>
        <end position="197"/>
    </location>
</feature>
<comment type="caution">
    <text evidence="8">The sequence shown here is derived from an EMBL/GenBank/DDBJ whole genome shotgun (WGS) entry which is preliminary data.</text>
</comment>
<feature type="transmembrane region" description="Helical" evidence="6">
    <location>
        <begin position="58"/>
        <end position="76"/>
    </location>
</feature>
<feature type="transmembrane region" description="Helical" evidence="6">
    <location>
        <begin position="147"/>
        <end position="169"/>
    </location>
</feature>
<dbReference type="CDD" id="cd17328">
    <property type="entry name" value="MFS_spinster_like"/>
    <property type="match status" value="1"/>
</dbReference>
<dbReference type="Gene3D" id="1.20.1250.20">
    <property type="entry name" value="MFS general substrate transporter like domains"/>
    <property type="match status" value="1"/>
</dbReference>
<dbReference type="InterPro" id="IPR011701">
    <property type="entry name" value="MFS"/>
</dbReference>
<dbReference type="Pfam" id="PF07690">
    <property type="entry name" value="MFS_1"/>
    <property type="match status" value="1"/>
</dbReference>
<protein>
    <submittedName>
        <fullName evidence="8">MFS family permease</fullName>
    </submittedName>
</protein>
<dbReference type="SUPFAM" id="SSF103473">
    <property type="entry name" value="MFS general substrate transporter"/>
    <property type="match status" value="1"/>
</dbReference>
<evidence type="ECO:0000259" key="7">
    <source>
        <dbReference type="PROSITE" id="PS50850"/>
    </source>
</evidence>
<dbReference type="PROSITE" id="PS50850">
    <property type="entry name" value="MFS"/>
    <property type="match status" value="1"/>
</dbReference>
<feature type="transmembrane region" description="Helical" evidence="6">
    <location>
        <begin position="113"/>
        <end position="135"/>
    </location>
</feature>
<dbReference type="PANTHER" id="PTHR23505:SF79">
    <property type="entry name" value="PROTEIN SPINSTER"/>
    <property type="match status" value="1"/>
</dbReference>
<feature type="domain" description="Major facilitator superfamily (MFS) profile" evidence="7">
    <location>
        <begin position="22"/>
        <end position="439"/>
    </location>
</feature>
<comment type="subcellular location">
    <subcellularLocation>
        <location evidence="1">Cell membrane</location>
        <topology evidence="1">Multi-pass membrane protein</topology>
    </subcellularLocation>
</comment>
<dbReference type="PANTHER" id="PTHR23505">
    <property type="entry name" value="SPINSTER"/>
    <property type="match status" value="1"/>
</dbReference>
<evidence type="ECO:0000256" key="2">
    <source>
        <dbReference type="ARBA" id="ARBA00022448"/>
    </source>
</evidence>
<feature type="transmembrane region" description="Helical" evidence="6">
    <location>
        <begin position="232"/>
        <end position="254"/>
    </location>
</feature>
<dbReference type="EMBL" id="JACHMI010000001">
    <property type="protein sequence ID" value="MBB6550567.1"/>
    <property type="molecule type" value="Genomic_DNA"/>
</dbReference>
<keyword evidence="3 6" id="KW-0812">Transmembrane</keyword>
<name>A0A7X0NVY5_9ACTN</name>
<feature type="transmembrane region" description="Helical" evidence="6">
    <location>
        <begin position="266"/>
        <end position="288"/>
    </location>
</feature>
<accession>A0A7X0NVY5</accession>
<dbReference type="GO" id="GO:0005886">
    <property type="term" value="C:plasma membrane"/>
    <property type="evidence" value="ECO:0007669"/>
    <property type="project" value="UniProtKB-SubCell"/>
</dbReference>
<evidence type="ECO:0000256" key="6">
    <source>
        <dbReference type="SAM" id="Phobius"/>
    </source>
</evidence>
<evidence type="ECO:0000313" key="9">
    <source>
        <dbReference type="Proteomes" id="UP000565579"/>
    </source>
</evidence>
<evidence type="ECO:0000256" key="3">
    <source>
        <dbReference type="ARBA" id="ARBA00022692"/>
    </source>
</evidence>
<organism evidence="8 9">
    <name type="scientific">Nonomuraea rubra</name>
    <dbReference type="NCBI Taxonomy" id="46180"/>
    <lineage>
        <taxon>Bacteria</taxon>
        <taxon>Bacillati</taxon>
        <taxon>Actinomycetota</taxon>
        <taxon>Actinomycetes</taxon>
        <taxon>Streptosporangiales</taxon>
        <taxon>Streptosporangiaceae</taxon>
        <taxon>Nonomuraea</taxon>
    </lineage>
</organism>
<reference evidence="8 9" key="1">
    <citation type="submission" date="2020-08" db="EMBL/GenBank/DDBJ databases">
        <title>Sequencing the genomes of 1000 actinobacteria strains.</title>
        <authorList>
            <person name="Klenk H.-P."/>
        </authorList>
    </citation>
    <scope>NUCLEOTIDE SEQUENCE [LARGE SCALE GENOMIC DNA]</scope>
    <source>
        <strain evidence="8 9">DSM 43768</strain>
    </source>
</reference>
<keyword evidence="4 6" id="KW-1133">Transmembrane helix</keyword>
<dbReference type="RefSeq" id="WP_185104818.1">
    <property type="nucleotide sequence ID" value="NZ_BAAAXY010000045.1"/>
</dbReference>
<keyword evidence="2" id="KW-0813">Transport</keyword>
<evidence type="ECO:0000256" key="4">
    <source>
        <dbReference type="ARBA" id="ARBA00022989"/>
    </source>
</evidence>
<gene>
    <name evidence="8" type="ORF">HD593_005362</name>
</gene>
<dbReference type="InterPro" id="IPR036259">
    <property type="entry name" value="MFS_trans_sf"/>
</dbReference>
<feature type="transmembrane region" description="Helical" evidence="6">
    <location>
        <begin position="327"/>
        <end position="351"/>
    </location>
</feature>
<keyword evidence="5 6" id="KW-0472">Membrane</keyword>
<feature type="transmembrane region" description="Helical" evidence="6">
    <location>
        <begin position="409"/>
        <end position="429"/>
    </location>
</feature>
<dbReference type="GO" id="GO:0022857">
    <property type="term" value="F:transmembrane transporter activity"/>
    <property type="evidence" value="ECO:0007669"/>
    <property type="project" value="InterPro"/>
</dbReference>
<evidence type="ECO:0000256" key="5">
    <source>
        <dbReference type="ARBA" id="ARBA00023136"/>
    </source>
</evidence>
<evidence type="ECO:0000256" key="1">
    <source>
        <dbReference type="ARBA" id="ARBA00004651"/>
    </source>
</evidence>
<evidence type="ECO:0000313" key="8">
    <source>
        <dbReference type="EMBL" id="MBB6550567.1"/>
    </source>
</evidence>
<feature type="transmembrane region" description="Helical" evidence="6">
    <location>
        <begin position="300"/>
        <end position="321"/>
    </location>
</feature>